<keyword evidence="2 9" id="KW-0813">Transport</keyword>
<dbReference type="PANTHER" id="PTHR42982:SF1">
    <property type="entry name" value="SEC-INDEPENDENT PROTEIN TRANSLOCASE PROTEIN TATA"/>
    <property type="match status" value="1"/>
</dbReference>
<dbReference type="GO" id="GO:0033281">
    <property type="term" value="C:TAT protein transport complex"/>
    <property type="evidence" value="ECO:0007669"/>
    <property type="project" value="UniProtKB-UniRule"/>
</dbReference>
<evidence type="ECO:0000256" key="3">
    <source>
        <dbReference type="ARBA" id="ARBA00022475"/>
    </source>
</evidence>
<dbReference type="EMBL" id="CP002191">
    <property type="protein sequence ID" value="AFD24855.1"/>
    <property type="molecule type" value="Genomic_DNA"/>
</dbReference>
<evidence type="ECO:0000256" key="8">
    <source>
        <dbReference type="ARBA" id="ARBA00023136"/>
    </source>
</evidence>
<comment type="subunit">
    <text evidence="9">Forms a complex with TatC.</text>
</comment>
<keyword evidence="3 9" id="KW-1003">Cell membrane</keyword>
<keyword evidence="6 9" id="KW-1133">Transmembrane helix</keyword>
<reference evidence="10 11" key="1">
    <citation type="journal article" date="2012" name="PLoS ONE">
        <title>Genome sequence and transcriptome analysis of the radioresistant bacterium Deinococcus gobiensis: insights into the extreme environmental adaptations.</title>
        <authorList>
            <person name="Yuan M."/>
            <person name="Chen M."/>
            <person name="Zhang W."/>
            <person name="Lu W."/>
            <person name="Wang J."/>
            <person name="Yang M."/>
            <person name="Zhao P."/>
            <person name="Tang R."/>
            <person name="Li X."/>
            <person name="Hao Y."/>
            <person name="Zhou Z."/>
            <person name="Zhan Y."/>
            <person name="Yu H."/>
            <person name="Teng C."/>
            <person name="Yan Y."/>
            <person name="Ping S."/>
            <person name="Wang Y."/>
            <person name="Lin M."/>
        </authorList>
    </citation>
    <scope>NUCLEOTIDE SEQUENCE [LARGE SCALE GENOMIC DNA]</scope>
    <source>
        <strain evidence="10 11">I-0</strain>
    </source>
</reference>
<protein>
    <recommendedName>
        <fullName evidence="9">Sec-independent protein translocase protein TatA</fullName>
    </recommendedName>
</protein>
<dbReference type="STRING" id="745776.DGo_CA0928"/>
<keyword evidence="4 9" id="KW-0812">Transmembrane</keyword>
<keyword evidence="5 9" id="KW-0653">Protein transport</keyword>
<dbReference type="HOGENOM" id="CLU_086034_1_5_0"/>
<dbReference type="KEGG" id="dgo:DGo_CA0928"/>
<dbReference type="GO" id="GO:0008320">
    <property type="term" value="F:protein transmembrane transporter activity"/>
    <property type="evidence" value="ECO:0007669"/>
    <property type="project" value="UniProtKB-UniRule"/>
</dbReference>
<evidence type="ECO:0000256" key="1">
    <source>
        <dbReference type="ARBA" id="ARBA00004162"/>
    </source>
</evidence>
<dbReference type="Gene3D" id="1.20.5.3310">
    <property type="match status" value="1"/>
</dbReference>
<dbReference type="RefSeq" id="WP_014684338.1">
    <property type="nucleotide sequence ID" value="NC_017790.1"/>
</dbReference>
<dbReference type="OrthoDB" id="9800908at2"/>
<comment type="function">
    <text evidence="9">Part of the twin-arginine translocation (Tat) system that transports large folded proteins containing a characteristic twin-arginine motif in their signal peptide across membranes. TatA could form the protein-conducting channel of the Tat system.</text>
</comment>
<proteinExistence type="inferred from homology"/>
<evidence type="ECO:0000256" key="7">
    <source>
        <dbReference type="ARBA" id="ARBA00023010"/>
    </source>
</evidence>
<sequence>MLGLIEPGHLILILLAALVVFGPRRLPELGKSLGGAIRSFRQGTHGLAEDFAEATRTPAPEAVRAEAVPVQTLVAAAAPSTPVRAPEAE</sequence>
<dbReference type="PANTHER" id="PTHR42982">
    <property type="entry name" value="SEC-INDEPENDENT PROTEIN TRANSLOCASE PROTEIN TATA"/>
    <property type="match status" value="1"/>
</dbReference>
<dbReference type="eggNOG" id="COG1826">
    <property type="taxonomic scope" value="Bacteria"/>
</dbReference>
<dbReference type="InterPro" id="IPR006312">
    <property type="entry name" value="TatA/E"/>
</dbReference>
<keyword evidence="7 9" id="KW-0811">Translocation</keyword>
<evidence type="ECO:0000256" key="4">
    <source>
        <dbReference type="ARBA" id="ARBA00022692"/>
    </source>
</evidence>
<dbReference type="NCBIfam" id="TIGR01411">
    <property type="entry name" value="tatAE"/>
    <property type="match status" value="1"/>
</dbReference>
<name>H8GYS8_DEIGI</name>
<gene>
    <name evidence="9" type="primary">tatA</name>
    <name evidence="10" type="ordered locus">DGo_CA0928</name>
</gene>
<dbReference type="GO" id="GO:0043953">
    <property type="term" value="P:protein transport by the Tat complex"/>
    <property type="evidence" value="ECO:0007669"/>
    <property type="project" value="UniProtKB-UniRule"/>
</dbReference>
<accession>H8GYS8</accession>
<evidence type="ECO:0000256" key="2">
    <source>
        <dbReference type="ARBA" id="ARBA00022448"/>
    </source>
</evidence>
<evidence type="ECO:0000256" key="9">
    <source>
        <dbReference type="HAMAP-Rule" id="MF_00236"/>
    </source>
</evidence>
<comment type="subcellular location">
    <subcellularLocation>
        <location evidence="1 9">Cell membrane</location>
        <topology evidence="1 9">Single-pass membrane protein</topology>
    </subcellularLocation>
</comment>
<evidence type="ECO:0000256" key="6">
    <source>
        <dbReference type="ARBA" id="ARBA00022989"/>
    </source>
</evidence>
<dbReference type="PATRIC" id="fig|745776.4.peg.952"/>
<dbReference type="InterPro" id="IPR003369">
    <property type="entry name" value="TatA/B/E"/>
</dbReference>
<evidence type="ECO:0000313" key="10">
    <source>
        <dbReference type="EMBL" id="AFD24855.1"/>
    </source>
</evidence>
<comment type="similarity">
    <text evidence="9">Belongs to the TatA/E family.</text>
</comment>
<dbReference type="HAMAP" id="MF_00236">
    <property type="entry name" value="TatA_E"/>
    <property type="match status" value="1"/>
</dbReference>
<dbReference type="Proteomes" id="UP000007575">
    <property type="component" value="Chromosome"/>
</dbReference>
<organism evidence="10 11">
    <name type="scientific">Deinococcus gobiensis (strain DSM 21396 / JCM 16679 / CGMCC 1.7299 / I-0)</name>
    <dbReference type="NCBI Taxonomy" id="745776"/>
    <lineage>
        <taxon>Bacteria</taxon>
        <taxon>Thermotogati</taxon>
        <taxon>Deinococcota</taxon>
        <taxon>Deinococci</taxon>
        <taxon>Deinococcales</taxon>
        <taxon>Deinococcaceae</taxon>
        <taxon>Deinococcus</taxon>
    </lineage>
</organism>
<evidence type="ECO:0000256" key="5">
    <source>
        <dbReference type="ARBA" id="ARBA00022927"/>
    </source>
</evidence>
<dbReference type="Pfam" id="PF02416">
    <property type="entry name" value="TatA_B_E"/>
    <property type="match status" value="1"/>
</dbReference>
<evidence type="ECO:0000313" key="11">
    <source>
        <dbReference type="Proteomes" id="UP000007575"/>
    </source>
</evidence>
<keyword evidence="8 9" id="KW-0472">Membrane</keyword>
<keyword evidence="11" id="KW-1185">Reference proteome</keyword>
<dbReference type="AlphaFoldDB" id="H8GYS8"/>